<dbReference type="PIRSF" id="PIRSF006487">
    <property type="entry name" value="GcvT"/>
    <property type="match status" value="1"/>
</dbReference>
<dbReference type="PANTHER" id="PTHR43757:SF2">
    <property type="entry name" value="AMINOMETHYLTRANSFERASE, MITOCHONDRIAL"/>
    <property type="match status" value="1"/>
</dbReference>
<dbReference type="NCBIfam" id="NF001567">
    <property type="entry name" value="PRK00389.1"/>
    <property type="match status" value="1"/>
</dbReference>
<keyword evidence="4 7" id="KW-0808">Transferase</keyword>
<dbReference type="SUPFAM" id="SSF103025">
    <property type="entry name" value="Folate-binding domain"/>
    <property type="match status" value="1"/>
</dbReference>
<dbReference type="GO" id="GO:0004047">
    <property type="term" value="F:aminomethyltransferase activity"/>
    <property type="evidence" value="ECO:0007669"/>
    <property type="project" value="UniProtKB-EC"/>
</dbReference>
<evidence type="ECO:0000256" key="3">
    <source>
        <dbReference type="ARBA" id="ARBA00022576"/>
    </source>
</evidence>
<comment type="catalytic activity">
    <reaction evidence="6 7">
        <text>N(6)-[(R)-S(8)-aminomethyldihydrolipoyl]-L-lysyl-[protein] + (6S)-5,6,7,8-tetrahydrofolate = N(6)-[(R)-dihydrolipoyl]-L-lysyl-[protein] + (6R)-5,10-methylene-5,6,7,8-tetrahydrofolate + NH4(+)</text>
        <dbReference type="Rhea" id="RHEA:16945"/>
        <dbReference type="Rhea" id="RHEA-COMP:10475"/>
        <dbReference type="Rhea" id="RHEA-COMP:10492"/>
        <dbReference type="ChEBI" id="CHEBI:15636"/>
        <dbReference type="ChEBI" id="CHEBI:28938"/>
        <dbReference type="ChEBI" id="CHEBI:57453"/>
        <dbReference type="ChEBI" id="CHEBI:83100"/>
        <dbReference type="ChEBI" id="CHEBI:83143"/>
        <dbReference type="EC" id="2.1.2.10"/>
    </reaction>
</comment>
<dbReference type="InterPro" id="IPR013977">
    <property type="entry name" value="GcvT_C"/>
</dbReference>
<dbReference type="InterPro" id="IPR028896">
    <property type="entry name" value="GcvT/YgfZ/DmdA"/>
</dbReference>
<evidence type="ECO:0000313" key="11">
    <source>
        <dbReference type="Proteomes" id="UP000756387"/>
    </source>
</evidence>
<accession>A0ABR9RX11</accession>
<feature type="domain" description="GCVT N-terminal" evidence="8">
    <location>
        <begin position="12"/>
        <end position="276"/>
    </location>
</feature>
<dbReference type="Proteomes" id="UP000756387">
    <property type="component" value="Unassembled WGS sequence"/>
</dbReference>
<comment type="function">
    <text evidence="7">The glycine cleavage system catalyzes the degradation of glycine.</text>
</comment>
<dbReference type="SUPFAM" id="SSF101790">
    <property type="entry name" value="Aminomethyltransferase beta-barrel domain"/>
    <property type="match status" value="1"/>
</dbReference>
<evidence type="ECO:0000256" key="4">
    <source>
        <dbReference type="ARBA" id="ARBA00022679"/>
    </source>
</evidence>
<evidence type="ECO:0000256" key="2">
    <source>
        <dbReference type="ARBA" id="ARBA00012616"/>
    </source>
</evidence>
<evidence type="ECO:0000256" key="7">
    <source>
        <dbReference type="HAMAP-Rule" id="MF_00259"/>
    </source>
</evidence>
<dbReference type="InterPro" id="IPR022903">
    <property type="entry name" value="GcvT_bac"/>
</dbReference>
<dbReference type="NCBIfam" id="TIGR00528">
    <property type="entry name" value="gcvT"/>
    <property type="match status" value="1"/>
</dbReference>
<dbReference type="RefSeq" id="WP_193638989.1">
    <property type="nucleotide sequence ID" value="NZ_JADCSA010000014.1"/>
</dbReference>
<dbReference type="Pfam" id="PF08669">
    <property type="entry name" value="GCV_T_C"/>
    <property type="match status" value="1"/>
</dbReference>
<evidence type="ECO:0000313" key="10">
    <source>
        <dbReference type="EMBL" id="MBE7325665.1"/>
    </source>
</evidence>
<dbReference type="InterPro" id="IPR027266">
    <property type="entry name" value="TrmE/GcvT-like"/>
</dbReference>
<name>A0ABR9RX11_9ACTN</name>
<evidence type="ECO:0000259" key="9">
    <source>
        <dbReference type="Pfam" id="PF08669"/>
    </source>
</evidence>
<sequence length="379" mass="40992">MSNDSGQKQSPLHERHVALGAKFSEFGGWAMPLEYSTGIVKEHTAVREAVGVFDVSHLGKVLVSGPGAKEFVNATLSNDLDRISPGKAQYTLCCDPETGGIVDDLIAYLSDDEHVLLVPNAANTEEVVRRLSAELPEELKLVDHHHDYAVLAVQGPKSDEVLETLGLPAGHDYMTFEEARWRGWPTPTEHDEALVVVCRTGYTGERGYELIVRNDQAAEVWDALLAAGAEHGITPCGLGARDTLRTEMGYPLHGQDLTPETTPLEGGVGWAVGWSKERFWGKEVLAALKAEGAPRVLRGLIANGRGIPRPGMSVTLTEHIPLADVTSGTFSPTLRKGIGLALLPTMVEVGAEVGVDIRGRREIFTVVKPPFVDTSVRED</sequence>
<evidence type="ECO:0000256" key="1">
    <source>
        <dbReference type="ARBA" id="ARBA00008609"/>
    </source>
</evidence>
<dbReference type="HAMAP" id="MF_00259">
    <property type="entry name" value="GcvT"/>
    <property type="match status" value="1"/>
</dbReference>
<proteinExistence type="inferred from homology"/>
<dbReference type="EC" id="2.1.2.10" evidence="2 7"/>
<dbReference type="Pfam" id="PF01571">
    <property type="entry name" value="GCV_T"/>
    <property type="match status" value="1"/>
</dbReference>
<feature type="domain" description="Aminomethyltransferase C-terminal" evidence="9">
    <location>
        <begin position="295"/>
        <end position="373"/>
    </location>
</feature>
<evidence type="ECO:0000259" key="8">
    <source>
        <dbReference type="Pfam" id="PF01571"/>
    </source>
</evidence>
<dbReference type="InterPro" id="IPR006222">
    <property type="entry name" value="GCVT_N"/>
</dbReference>
<comment type="subunit">
    <text evidence="7">The glycine cleavage system is composed of four proteins: P, T, L and H.</text>
</comment>
<dbReference type="EMBL" id="JADCSA010000014">
    <property type="protein sequence ID" value="MBE7325665.1"/>
    <property type="molecule type" value="Genomic_DNA"/>
</dbReference>
<dbReference type="InterPro" id="IPR029043">
    <property type="entry name" value="GcvT/YgfZ_C"/>
</dbReference>
<dbReference type="InterPro" id="IPR006223">
    <property type="entry name" value="GcvT"/>
</dbReference>
<keyword evidence="3 7" id="KW-0032">Aminotransferase</keyword>
<evidence type="ECO:0000256" key="5">
    <source>
        <dbReference type="ARBA" id="ARBA00031395"/>
    </source>
</evidence>
<comment type="caution">
    <text evidence="10">The sequence shown here is derived from an EMBL/GenBank/DDBJ whole genome shotgun (WGS) entry which is preliminary data.</text>
</comment>
<organism evidence="10 11">
    <name type="scientific">Nocardioides malaquae</name>
    <dbReference type="NCBI Taxonomy" id="2773426"/>
    <lineage>
        <taxon>Bacteria</taxon>
        <taxon>Bacillati</taxon>
        <taxon>Actinomycetota</taxon>
        <taxon>Actinomycetes</taxon>
        <taxon>Propionibacteriales</taxon>
        <taxon>Nocardioidaceae</taxon>
        <taxon>Nocardioides</taxon>
    </lineage>
</organism>
<dbReference type="PANTHER" id="PTHR43757">
    <property type="entry name" value="AMINOMETHYLTRANSFERASE"/>
    <property type="match status" value="1"/>
</dbReference>
<comment type="similarity">
    <text evidence="1 7">Belongs to the GcvT family.</text>
</comment>
<reference evidence="10 11" key="1">
    <citation type="submission" date="2020-10" db="EMBL/GenBank/DDBJ databases">
        <title>Nocardioides sp. isolated from sludge.</title>
        <authorList>
            <person name="Zhang X."/>
        </authorList>
    </citation>
    <scope>NUCLEOTIDE SEQUENCE [LARGE SCALE GENOMIC DNA]</scope>
    <source>
        <strain evidence="10 11">Y6</strain>
    </source>
</reference>
<protein>
    <recommendedName>
        <fullName evidence="2 7">Aminomethyltransferase</fullName>
        <ecNumber evidence="2 7">2.1.2.10</ecNumber>
    </recommendedName>
    <alternativeName>
        <fullName evidence="5 7">Glycine cleavage system T protein</fullName>
    </alternativeName>
</protein>
<gene>
    <name evidence="7 10" type="primary">gcvT</name>
    <name evidence="10" type="ORF">IEQ44_13515</name>
</gene>
<evidence type="ECO:0000256" key="6">
    <source>
        <dbReference type="ARBA" id="ARBA00047665"/>
    </source>
</evidence>
<keyword evidence="11" id="KW-1185">Reference proteome</keyword>
<dbReference type="Gene3D" id="3.30.1360.120">
    <property type="entry name" value="Probable tRNA modification gtpase trme, domain 1"/>
    <property type="match status" value="1"/>
</dbReference>